<dbReference type="InterPro" id="IPR036291">
    <property type="entry name" value="NAD(P)-bd_dom_sf"/>
</dbReference>
<dbReference type="EMBL" id="CP042912">
    <property type="protein sequence ID" value="QEG22337.1"/>
    <property type="molecule type" value="Genomic_DNA"/>
</dbReference>
<protein>
    <recommendedName>
        <fullName evidence="4">UDP-glucose 4-epimerase</fullName>
        <ecNumber evidence="3">5.1.3.2</ecNumber>
    </recommendedName>
    <alternativeName>
        <fullName evidence="8">Galactowaldenase</fullName>
    </alternativeName>
    <alternativeName>
        <fullName evidence="7">UDP-galactose 4-epimerase</fullName>
    </alternativeName>
</protein>
<evidence type="ECO:0000256" key="4">
    <source>
        <dbReference type="ARBA" id="ARBA00018569"/>
    </source>
</evidence>
<dbReference type="Gene3D" id="3.40.50.720">
    <property type="entry name" value="NAD(P)-binding Rossmann-like Domain"/>
    <property type="match status" value="1"/>
</dbReference>
<comment type="catalytic activity">
    <reaction evidence="1">
        <text>UDP-alpha-D-glucose = UDP-alpha-D-galactose</text>
        <dbReference type="Rhea" id="RHEA:22168"/>
        <dbReference type="ChEBI" id="CHEBI:58885"/>
        <dbReference type="ChEBI" id="CHEBI:66914"/>
        <dbReference type="EC" id="5.1.3.2"/>
    </reaction>
</comment>
<evidence type="ECO:0000256" key="5">
    <source>
        <dbReference type="ARBA" id="ARBA00022985"/>
    </source>
</evidence>
<evidence type="ECO:0000259" key="9">
    <source>
        <dbReference type="Pfam" id="PF02719"/>
    </source>
</evidence>
<evidence type="ECO:0000313" key="12">
    <source>
        <dbReference type="Proteomes" id="UP000322214"/>
    </source>
</evidence>
<evidence type="ECO:0000256" key="2">
    <source>
        <dbReference type="ARBA" id="ARBA00007430"/>
    </source>
</evidence>
<dbReference type="GO" id="GO:0003978">
    <property type="term" value="F:UDP-glucose 4-epimerase activity"/>
    <property type="evidence" value="ECO:0007669"/>
    <property type="project" value="UniProtKB-EC"/>
</dbReference>
<dbReference type="InterPro" id="IPR051203">
    <property type="entry name" value="Polysaccharide_Synthase-Rel"/>
</dbReference>
<evidence type="ECO:0000256" key="8">
    <source>
        <dbReference type="ARBA" id="ARBA00033067"/>
    </source>
</evidence>
<dbReference type="InterPro" id="IPR013692">
    <property type="entry name" value="CapD_C"/>
</dbReference>
<dbReference type="RefSeq" id="WP_075081556.1">
    <property type="nucleotide sequence ID" value="NZ_CP042912.1"/>
</dbReference>
<dbReference type="GO" id="GO:0009103">
    <property type="term" value="P:lipopolysaccharide biosynthetic process"/>
    <property type="evidence" value="ECO:0007669"/>
    <property type="project" value="UniProtKB-KW"/>
</dbReference>
<dbReference type="Proteomes" id="UP000322214">
    <property type="component" value="Chromosome"/>
</dbReference>
<organism evidence="11 12">
    <name type="scientific">Mariniblastus fucicola</name>
    <dbReference type="NCBI Taxonomy" id="980251"/>
    <lineage>
        <taxon>Bacteria</taxon>
        <taxon>Pseudomonadati</taxon>
        <taxon>Planctomycetota</taxon>
        <taxon>Planctomycetia</taxon>
        <taxon>Pirellulales</taxon>
        <taxon>Pirellulaceae</taxon>
        <taxon>Mariniblastus</taxon>
    </lineage>
</organism>
<dbReference type="AlphaFoldDB" id="A0A5B9P6U9"/>
<dbReference type="STRING" id="980251.GCA_001642875_00090"/>
<keyword evidence="5" id="KW-0448">Lipopolysaccharide biosynthesis</keyword>
<reference evidence="11 12" key="1">
    <citation type="submission" date="2019-08" db="EMBL/GenBank/DDBJ databases">
        <title>Deep-cultivation of Planctomycetes and their phenomic and genomic characterization uncovers novel biology.</title>
        <authorList>
            <person name="Wiegand S."/>
            <person name="Jogler M."/>
            <person name="Boedeker C."/>
            <person name="Pinto D."/>
            <person name="Vollmers J."/>
            <person name="Rivas-Marin E."/>
            <person name="Kohn T."/>
            <person name="Peeters S.H."/>
            <person name="Heuer A."/>
            <person name="Rast P."/>
            <person name="Oberbeckmann S."/>
            <person name="Bunk B."/>
            <person name="Jeske O."/>
            <person name="Meyerdierks A."/>
            <person name="Storesund J.E."/>
            <person name="Kallscheuer N."/>
            <person name="Luecker S."/>
            <person name="Lage O.M."/>
            <person name="Pohl T."/>
            <person name="Merkel B.J."/>
            <person name="Hornburger P."/>
            <person name="Mueller R.-W."/>
            <person name="Bruemmer F."/>
            <person name="Labrenz M."/>
            <person name="Spormann A.M."/>
            <person name="Op den Camp H."/>
            <person name="Overmann J."/>
            <person name="Amann R."/>
            <person name="Jetten M.S.M."/>
            <person name="Mascher T."/>
            <person name="Medema M.H."/>
            <person name="Devos D.P."/>
            <person name="Kaster A.-K."/>
            <person name="Ovreas L."/>
            <person name="Rohde M."/>
            <person name="Galperin M.Y."/>
            <person name="Jogler C."/>
        </authorList>
    </citation>
    <scope>NUCLEOTIDE SEQUENCE [LARGE SCALE GENOMIC DNA]</scope>
    <source>
        <strain evidence="11 12">FC18</strain>
    </source>
</reference>
<evidence type="ECO:0000256" key="6">
    <source>
        <dbReference type="ARBA" id="ARBA00023235"/>
    </source>
</evidence>
<dbReference type="SUPFAM" id="SSF51735">
    <property type="entry name" value="NAD(P)-binding Rossmann-fold domains"/>
    <property type="match status" value="1"/>
</dbReference>
<dbReference type="Pfam" id="PF02719">
    <property type="entry name" value="Polysacc_synt_2"/>
    <property type="match status" value="1"/>
</dbReference>
<keyword evidence="6 11" id="KW-0413">Isomerase</keyword>
<gene>
    <name evidence="11" type="primary">capD</name>
    <name evidence="11" type="ORF">MFFC18_22170</name>
</gene>
<evidence type="ECO:0000259" key="10">
    <source>
        <dbReference type="Pfam" id="PF08485"/>
    </source>
</evidence>
<proteinExistence type="inferred from homology"/>
<keyword evidence="12" id="KW-1185">Reference proteome</keyword>
<dbReference type="KEGG" id="mff:MFFC18_22170"/>
<dbReference type="InterPro" id="IPR003869">
    <property type="entry name" value="Polysac_CapD-like"/>
</dbReference>
<comment type="similarity">
    <text evidence="2">Belongs to the polysaccharide synthase family.</text>
</comment>
<dbReference type="PANTHER" id="PTHR43318:SF2">
    <property type="entry name" value="UDP-N-ACETYLGLUCOSAMINE 4,6-DEHYDRATASE (INVERTING)"/>
    <property type="match status" value="1"/>
</dbReference>
<feature type="domain" description="UDP-glucose 4-epimerase CapD C-terminal" evidence="10">
    <location>
        <begin position="291"/>
        <end position="338"/>
    </location>
</feature>
<feature type="domain" description="Polysaccharide biosynthesis protein CapD-like" evidence="9">
    <location>
        <begin position="14"/>
        <end position="288"/>
    </location>
</feature>
<evidence type="ECO:0000313" key="11">
    <source>
        <dbReference type="EMBL" id="QEG22337.1"/>
    </source>
</evidence>
<dbReference type="PANTHER" id="PTHR43318">
    <property type="entry name" value="UDP-N-ACETYLGLUCOSAMINE 4,6-DEHYDRATASE"/>
    <property type="match status" value="1"/>
</dbReference>
<accession>A0A5B9P6U9</accession>
<dbReference type="OrthoDB" id="9803111at2"/>
<dbReference type="CDD" id="cd05237">
    <property type="entry name" value="UDP_invert_4-6DH_SDR_e"/>
    <property type="match status" value="1"/>
</dbReference>
<evidence type="ECO:0000256" key="1">
    <source>
        <dbReference type="ARBA" id="ARBA00000083"/>
    </source>
</evidence>
<evidence type="ECO:0000256" key="3">
    <source>
        <dbReference type="ARBA" id="ARBA00013189"/>
    </source>
</evidence>
<evidence type="ECO:0000256" key="7">
    <source>
        <dbReference type="ARBA" id="ARBA00031367"/>
    </source>
</evidence>
<name>A0A5B9P6U9_9BACT</name>
<sequence>MSDKSNFDPAEKTVLITGGTGSFGKTMVSHLLAQGYKQIRIFSRDEWKQEDMRVRMAEPRLKFYIGDVRNRASVDGAMEGVNMVFHAAALKQVPSCEFFPMQAVETNIIGSNNVLESAVSNKVESVVVLGTDKAVYPVNAMGMTKAVMEKVAQSIARRLGEHDTTISSVRYGNVMYSRGSVIPLFVRQIREGNPITITEPTMSRFMLPLRDSVALVEFAFNNAKQGDIFIKKAPACTIGMLAQAMVELFQSDTKIETIGIRHGEKMFEALASVAEMQRSEDMGDFMRISMDERDLNYKRFFTEGEQLEPMAHDYDSHNTRQLTLEEMKALLLSLPEIQSDLEELGLPTS</sequence>
<dbReference type="Pfam" id="PF08485">
    <property type="entry name" value="Polysacc_syn_2C"/>
    <property type="match status" value="1"/>
</dbReference>
<dbReference type="EC" id="5.1.3.2" evidence="3"/>